<evidence type="ECO:0000313" key="4">
    <source>
        <dbReference type="Proteomes" id="UP000477849"/>
    </source>
</evidence>
<organism evidence="3 4">
    <name type="scientific">Rhizobium daejeonense</name>
    <dbReference type="NCBI Taxonomy" id="240521"/>
    <lineage>
        <taxon>Bacteria</taxon>
        <taxon>Pseudomonadati</taxon>
        <taxon>Pseudomonadota</taxon>
        <taxon>Alphaproteobacteria</taxon>
        <taxon>Hyphomicrobiales</taxon>
        <taxon>Rhizobiaceae</taxon>
        <taxon>Rhizobium/Agrobacterium group</taxon>
        <taxon>Rhizobium</taxon>
    </lineage>
</organism>
<protein>
    <submittedName>
        <fullName evidence="3">P-type conjugative transfer protein TrbG</fullName>
    </submittedName>
</protein>
<proteinExistence type="inferred from homology"/>
<dbReference type="InterPro" id="IPR014142">
    <property type="entry name" value="TrbG_Ti"/>
</dbReference>
<accession>A0A6M1S611</accession>
<dbReference type="RefSeq" id="WP_163897332.1">
    <property type="nucleotide sequence ID" value="NZ_CP048424.1"/>
</dbReference>
<dbReference type="InterPro" id="IPR033645">
    <property type="entry name" value="VirB9/CagX/TrbG_C"/>
</dbReference>
<dbReference type="Gene3D" id="2.60.40.2500">
    <property type="match status" value="1"/>
</dbReference>
<dbReference type="AlphaFoldDB" id="A0A6M1S611"/>
<dbReference type="InterPro" id="IPR038161">
    <property type="entry name" value="VirB9/CagX/TrbG_C_sf"/>
</dbReference>
<dbReference type="Proteomes" id="UP000477849">
    <property type="component" value="Unassembled WGS sequence"/>
</dbReference>
<dbReference type="InterPro" id="IPR010258">
    <property type="entry name" value="Conjugal_tfr_TrbG/VirB9/CagX"/>
</dbReference>
<keyword evidence="2" id="KW-0732">Signal</keyword>
<gene>
    <name evidence="3" type="primary">trbG</name>
    <name evidence="3" type="ORF">G6N76_23470</name>
</gene>
<comment type="similarity">
    <text evidence="1">Belongs to the TrbG/VirB9 family.</text>
</comment>
<dbReference type="NCBIfam" id="NF010413">
    <property type="entry name" value="PRK13839.1"/>
    <property type="match status" value="1"/>
</dbReference>
<reference evidence="3 4" key="1">
    <citation type="submission" date="2020-02" db="EMBL/GenBank/DDBJ databases">
        <title>Genome sequence of the type strain CCBAU10050 of Rhizobium daejeonense.</title>
        <authorList>
            <person name="Gao J."/>
            <person name="Sun J."/>
        </authorList>
    </citation>
    <scope>NUCLEOTIDE SEQUENCE [LARGE SCALE GENOMIC DNA]</scope>
    <source>
        <strain evidence="3 4">CCBAU10050</strain>
    </source>
</reference>
<dbReference type="Pfam" id="PF03524">
    <property type="entry name" value="CagX"/>
    <property type="match status" value="1"/>
</dbReference>
<evidence type="ECO:0000256" key="1">
    <source>
        <dbReference type="ARBA" id="ARBA00006135"/>
    </source>
</evidence>
<name>A0A6M1S611_9HYPH</name>
<evidence type="ECO:0000256" key="2">
    <source>
        <dbReference type="ARBA" id="ARBA00022729"/>
    </source>
</evidence>
<sequence length="276" mass="29784">MRIDINRAARAGVIVIASCTAAAELARAQSLTSNEARGTGLSGKWRGESGLVTRGADGKILFLFGETQPSVVCSPLQVCDIELQGGEIVRDVLVGDTVRWKVEPATSGAATDQAIHLVVKPSEAGLVTSMVVTTSRRTYHVQLKSHANQYMARVGFEYPEDAATKLSDINARIQAIAGAGGGVPPEQLAFSYSLGGSAPWKPKRVYSDGRKTYIQFPRTFSGQDAPVLFVTSGGENRIVNYRIRNDMMIVDYNIDRAVLVSGVGWRQKKITIRRGG</sequence>
<dbReference type="CDD" id="cd06911">
    <property type="entry name" value="VirB9_CagX_TrbG"/>
    <property type="match status" value="1"/>
</dbReference>
<evidence type="ECO:0000313" key="3">
    <source>
        <dbReference type="EMBL" id="NGO66629.1"/>
    </source>
</evidence>
<comment type="caution">
    <text evidence="3">The sequence shown here is derived from an EMBL/GenBank/DDBJ whole genome shotgun (WGS) entry which is preliminary data.</text>
</comment>
<dbReference type="EMBL" id="JAAKZH010000013">
    <property type="protein sequence ID" value="NGO66629.1"/>
    <property type="molecule type" value="Genomic_DNA"/>
</dbReference>
<dbReference type="NCBIfam" id="TIGR02775">
    <property type="entry name" value="TrbG_Ti"/>
    <property type="match status" value="1"/>
</dbReference>
<keyword evidence="4" id="KW-1185">Reference proteome</keyword>